<evidence type="ECO:0000313" key="9">
    <source>
        <dbReference type="EMBL" id="AYQ73558.1"/>
    </source>
</evidence>
<evidence type="ECO:0000259" key="8">
    <source>
        <dbReference type="PROSITE" id="PS50885"/>
    </source>
</evidence>
<dbReference type="SUPFAM" id="SSF55874">
    <property type="entry name" value="ATPase domain of HSP90 chaperone/DNA topoisomerase II/histidine kinase"/>
    <property type="match status" value="1"/>
</dbReference>
<sequence length="575" mass="65191">MNRFSLRLRFMILMICLTTLPVVTVTWIAAINTRASVEKELIGANQSRMLWADQYLNELIDQVDALFYSLQINGEVMGTMTSGSDDRNAASRSQNALRETLTSTFFSNARKIDRLTLYSRLTQKALSVSYADSGTTRTLKIGGTAWSRIEKMPVNMYFKQSAGGITAFHSINRFPDKFLLGGIAVDINDQVWEEVSRILKSEPESYVFLMNDEGELLSGSTPRIASSEILDLLHSMDLPDNGLVLRHSNQFFYFMERVGDGQLTVVKAIPLSTIKESGLPTIRAGILTGGLFVIVSILLSILLSLRITKPIVGLARTMRMAQIQNFEMKSVERVDEIGLLQHGYNLMMQRIKELIEHEYQHEIEIKNAQLLALQAQINPHFLNNTLNLIGGMALSKEAPEVYEITRMMGNLLRYSISTVDEQVQLQDEVAHIRNYLYIQEQRFAGRCKVSIETDPRVLDCRLPKFILQPVIENAFEHGLQPKQGKWELRIRIKLVRRRVIVLIQDNGVGIEPVQLNRLRESLKDDSRLDAGKSIGLRNVHNRLRLHFGSPHGIRIFSKSECGTVMVMVFPARQKA</sequence>
<evidence type="ECO:0000256" key="1">
    <source>
        <dbReference type="ARBA" id="ARBA00004651"/>
    </source>
</evidence>
<dbReference type="KEGG" id="coh:EAV92_13805"/>
<proteinExistence type="predicted"/>
<keyword evidence="6 7" id="KW-0472">Membrane</keyword>
<reference evidence="9 10" key="1">
    <citation type="submission" date="2018-10" db="EMBL/GenBank/DDBJ databases">
        <title>Genome Sequence of Cohnella sp.</title>
        <authorList>
            <person name="Srinivasan S."/>
            <person name="Kim M.K."/>
        </authorList>
    </citation>
    <scope>NUCLEOTIDE SEQUENCE [LARGE SCALE GENOMIC DNA]</scope>
    <source>
        <strain evidence="9 10">18JY8-7</strain>
    </source>
</reference>
<dbReference type="Pfam" id="PF06580">
    <property type="entry name" value="His_kinase"/>
    <property type="match status" value="1"/>
</dbReference>
<accession>A0A3G3JZ74</accession>
<name>A0A3G3JZ74_9BACL</name>
<organism evidence="9 10">
    <name type="scientific">Cohnella candidum</name>
    <dbReference type="NCBI Taxonomy" id="2674991"/>
    <lineage>
        <taxon>Bacteria</taxon>
        <taxon>Bacillati</taxon>
        <taxon>Bacillota</taxon>
        <taxon>Bacilli</taxon>
        <taxon>Bacillales</taxon>
        <taxon>Paenibacillaceae</taxon>
        <taxon>Cohnella</taxon>
    </lineage>
</organism>
<dbReference type="Pfam" id="PF02518">
    <property type="entry name" value="HATPase_c"/>
    <property type="match status" value="1"/>
</dbReference>
<protein>
    <submittedName>
        <fullName evidence="9">Sensor histidine kinase</fullName>
    </submittedName>
</protein>
<evidence type="ECO:0000256" key="7">
    <source>
        <dbReference type="SAM" id="Phobius"/>
    </source>
</evidence>
<keyword evidence="2" id="KW-1003">Cell membrane</keyword>
<evidence type="ECO:0000256" key="4">
    <source>
        <dbReference type="ARBA" id="ARBA00022679"/>
    </source>
</evidence>
<feature type="transmembrane region" description="Helical" evidence="7">
    <location>
        <begin position="284"/>
        <end position="305"/>
    </location>
</feature>
<dbReference type="PROSITE" id="PS50885">
    <property type="entry name" value="HAMP"/>
    <property type="match status" value="1"/>
</dbReference>
<comment type="subcellular location">
    <subcellularLocation>
        <location evidence="1">Cell membrane</location>
        <topology evidence="1">Multi-pass membrane protein</topology>
    </subcellularLocation>
</comment>
<dbReference type="Proteomes" id="UP000269097">
    <property type="component" value="Chromosome"/>
</dbReference>
<dbReference type="Gene3D" id="3.30.565.10">
    <property type="entry name" value="Histidine kinase-like ATPase, C-terminal domain"/>
    <property type="match status" value="1"/>
</dbReference>
<evidence type="ECO:0000313" key="10">
    <source>
        <dbReference type="Proteomes" id="UP000269097"/>
    </source>
</evidence>
<keyword evidence="4" id="KW-0808">Transferase</keyword>
<dbReference type="SMART" id="SM00387">
    <property type="entry name" value="HATPase_c"/>
    <property type="match status" value="1"/>
</dbReference>
<dbReference type="InterPro" id="IPR003660">
    <property type="entry name" value="HAMP_dom"/>
</dbReference>
<evidence type="ECO:0000256" key="2">
    <source>
        <dbReference type="ARBA" id="ARBA00022475"/>
    </source>
</evidence>
<dbReference type="GO" id="GO:0000155">
    <property type="term" value="F:phosphorelay sensor kinase activity"/>
    <property type="evidence" value="ECO:0007669"/>
    <property type="project" value="InterPro"/>
</dbReference>
<dbReference type="InterPro" id="IPR036890">
    <property type="entry name" value="HATPase_C_sf"/>
</dbReference>
<feature type="domain" description="HAMP" evidence="8">
    <location>
        <begin position="305"/>
        <end position="356"/>
    </location>
</feature>
<keyword evidence="3" id="KW-0597">Phosphoprotein</keyword>
<feature type="transmembrane region" description="Helical" evidence="7">
    <location>
        <begin position="12"/>
        <end position="30"/>
    </location>
</feature>
<evidence type="ECO:0000256" key="6">
    <source>
        <dbReference type="ARBA" id="ARBA00023136"/>
    </source>
</evidence>
<gene>
    <name evidence="9" type="ORF">EAV92_13805</name>
</gene>
<dbReference type="PANTHER" id="PTHR34220:SF7">
    <property type="entry name" value="SENSOR HISTIDINE KINASE YPDA"/>
    <property type="match status" value="1"/>
</dbReference>
<dbReference type="Gene3D" id="6.10.340.10">
    <property type="match status" value="1"/>
</dbReference>
<evidence type="ECO:0000256" key="5">
    <source>
        <dbReference type="ARBA" id="ARBA00022777"/>
    </source>
</evidence>
<keyword evidence="10" id="KW-1185">Reference proteome</keyword>
<dbReference type="InterPro" id="IPR010559">
    <property type="entry name" value="Sig_transdc_His_kin_internal"/>
</dbReference>
<dbReference type="AlphaFoldDB" id="A0A3G3JZ74"/>
<dbReference type="EMBL" id="CP033433">
    <property type="protein sequence ID" value="AYQ73558.1"/>
    <property type="molecule type" value="Genomic_DNA"/>
</dbReference>
<dbReference type="PANTHER" id="PTHR34220">
    <property type="entry name" value="SENSOR HISTIDINE KINASE YPDA"/>
    <property type="match status" value="1"/>
</dbReference>
<dbReference type="RefSeq" id="WP_123041642.1">
    <property type="nucleotide sequence ID" value="NZ_CP033433.1"/>
</dbReference>
<keyword evidence="7" id="KW-1133">Transmembrane helix</keyword>
<dbReference type="InterPro" id="IPR050640">
    <property type="entry name" value="Bact_2-comp_sensor_kinase"/>
</dbReference>
<dbReference type="InterPro" id="IPR003594">
    <property type="entry name" value="HATPase_dom"/>
</dbReference>
<dbReference type="GO" id="GO:0005886">
    <property type="term" value="C:plasma membrane"/>
    <property type="evidence" value="ECO:0007669"/>
    <property type="project" value="UniProtKB-SubCell"/>
</dbReference>
<keyword evidence="5 9" id="KW-0418">Kinase</keyword>
<keyword evidence="7" id="KW-0812">Transmembrane</keyword>
<evidence type="ECO:0000256" key="3">
    <source>
        <dbReference type="ARBA" id="ARBA00022553"/>
    </source>
</evidence>